<sequence length="501" mass="57382">MQRLLPLPLVLQALFNRRGIIVGGRSCYPVVCRLPPPSPGAYPGDGSLYMVPSLPDDVLADVLHRLAPRGLAASRRVVDSHCLLREDLLPLSLGGIFLNFHHIWSTQYLSRPTMGATVSGQLHYTLAARHPDNEFASYPKVLDHCNGLLLLRHCVVNPATQQWAALPRAPDLPQPPPGMDFFTHPYLVFDPTLSPNYFSVVIVPTVPYKQNIECQELEWPPYTLTLPVYSSKTCLWEERTFCREGEAAGMLPRMVGSNLFCNEYQCAYWREALYVCCSNCFVLRISLSDNTYRVIRLPLVSLPKDNPRDGFEFYVGKSIKGIYCTSLHYRPSAELQVWFLNDLNEWVLKHDRDIYPILPNLNYDEPCDGPWILEEFDYQRDAGENGVVLVDNKEAMVEKEKIEWDSDNDNVLEPGSSMSYCKCIVFLGFHPYKEVVLLGLWDRVLAYHWSSSKLQDLGKLFPKFYYDLDREFFEKMVTESFPYTPCWLGELPEKQNLGAML</sequence>
<keyword evidence="2" id="KW-1185">Reference proteome</keyword>
<protein>
    <submittedName>
        <fullName evidence="1">Uncharacterized protein</fullName>
    </submittedName>
</protein>
<reference evidence="1" key="1">
    <citation type="submission" date="2021-05" db="EMBL/GenBank/DDBJ databases">
        <authorList>
            <person name="Scholz U."/>
            <person name="Mascher M."/>
            <person name="Fiebig A."/>
        </authorList>
    </citation>
    <scope>NUCLEOTIDE SEQUENCE [LARGE SCALE GENOMIC DNA]</scope>
</reference>
<organism evidence="1 2">
    <name type="scientific">Avena sativa</name>
    <name type="common">Oat</name>
    <dbReference type="NCBI Taxonomy" id="4498"/>
    <lineage>
        <taxon>Eukaryota</taxon>
        <taxon>Viridiplantae</taxon>
        <taxon>Streptophyta</taxon>
        <taxon>Embryophyta</taxon>
        <taxon>Tracheophyta</taxon>
        <taxon>Spermatophyta</taxon>
        <taxon>Magnoliopsida</taxon>
        <taxon>Liliopsida</taxon>
        <taxon>Poales</taxon>
        <taxon>Poaceae</taxon>
        <taxon>BOP clade</taxon>
        <taxon>Pooideae</taxon>
        <taxon>Poodae</taxon>
        <taxon>Poeae</taxon>
        <taxon>Poeae Chloroplast Group 1 (Aveneae type)</taxon>
        <taxon>Aveninae</taxon>
        <taxon>Avena</taxon>
    </lineage>
</organism>
<evidence type="ECO:0000313" key="2">
    <source>
        <dbReference type="Proteomes" id="UP001732700"/>
    </source>
</evidence>
<accession>A0ACD5T811</accession>
<reference evidence="1" key="2">
    <citation type="submission" date="2025-09" db="UniProtKB">
        <authorList>
            <consortium name="EnsemblPlants"/>
        </authorList>
    </citation>
    <scope>IDENTIFICATION</scope>
</reference>
<dbReference type="EnsemblPlants" id="AVESA.00010b.r2.1AG0007790.1">
    <property type="protein sequence ID" value="AVESA.00010b.r2.1AG0007790.1.CDS"/>
    <property type="gene ID" value="AVESA.00010b.r2.1AG0007790"/>
</dbReference>
<evidence type="ECO:0000313" key="1">
    <source>
        <dbReference type="EnsemblPlants" id="AVESA.00010b.r2.1AG0007790.1.CDS"/>
    </source>
</evidence>
<proteinExistence type="predicted"/>
<name>A0ACD5T811_AVESA</name>
<dbReference type="Proteomes" id="UP001732700">
    <property type="component" value="Chromosome 1A"/>
</dbReference>